<organism evidence="1 2">
    <name type="scientific">Sphingomonas kyeonggiensis</name>
    <dbReference type="NCBI Taxonomy" id="1268553"/>
    <lineage>
        <taxon>Bacteria</taxon>
        <taxon>Pseudomonadati</taxon>
        <taxon>Pseudomonadota</taxon>
        <taxon>Alphaproteobacteria</taxon>
        <taxon>Sphingomonadales</taxon>
        <taxon>Sphingomonadaceae</taxon>
        <taxon>Sphingomonas</taxon>
    </lineage>
</organism>
<dbReference type="AlphaFoldDB" id="A0A7W7NRX5"/>
<comment type="caution">
    <text evidence="1">The sequence shown here is derived from an EMBL/GenBank/DDBJ whole genome shotgun (WGS) entry which is preliminary data.</text>
</comment>
<protein>
    <recommendedName>
        <fullName evidence="3">DUF4365 domain-containing protein</fullName>
    </recommendedName>
</protein>
<dbReference type="Proteomes" id="UP000575241">
    <property type="component" value="Unassembled WGS sequence"/>
</dbReference>
<name>A0A7W7NRX5_9SPHN</name>
<sequence length="182" mass="20199">MPTDDLWVTALSTWSSTREKILEHRFIADVTAELWARGIFDFAVSHSEVDNSGYDLILEARGVTRHVQLKAMHLRSSTAEFPVQARLEEKPSACVVLMIHDLRTLAIAEYRWFGAAPGAPLPSLGNSIGRQSKPNMQGIRTERPAIRRLAKRRLEPVTGVPMLVDRLFGGAEQMLGSAPVTP</sequence>
<keyword evidence="2" id="KW-1185">Reference proteome</keyword>
<dbReference type="RefSeq" id="WP_184163580.1">
    <property type="nucleotide sequence ID" value="NZ_JACHLN010000001.1"/>
</dbReference>
<gene>
    <name evidence="1" type="ORF">HNP52_001105</name>
</gene>
<evidence type="ECO:0000313" key="2">
    <source>
        <dbReference type="Proteomes" id="UP000575241"/>
    </source>
</evidence>
<dbReference type="EMBL" id="JACHLN010000001">
    <property type="protein sequence ID" value="MBB4838054.1"/>
    <property type="molecule type" value="Genomic_DNA"/>
</dbReference>
<evidence type="ECO:0000313" key="1">
    <source>
        <dbReference type="EMBL" id="MBB4838054.1"/>
    </source>
</evidence>
<proteinExistence type="predicted"/>
<accession>A0A7W7NRX5</accession>
<reference evidence="1 2" key="1">
    <citation type="submission" date="2020-08" db="EMBL/GenBank/DDBJ databases">
        <title>Functional genomics of gut bacteria from endangered species of beetles.</title>
        <authorList>
            <person name="Carlos-Shanley C."/>
        </authorList>
    </citation>
    <scope>NUCLEOTIDE SEQUENCE [LARGE SCALE GENOMIC DNA]</scope>
    <source>
        <strain evidence="1 2">S00224</strain>
    </source>
</reference>
<evidence type="ECO:0008006" key="3">
    <source>
        <dbReference type="Google" id="ProtNLM"/>
    </source>
</evidence>